<protein>
    <submittedName>
        <fullName evidence="3">Uncharacterized protein</fullName>
    </submittedName>
</protein>
<evidence type="ECO:0000256" key="1">
    <source>
        <dbReference type="SAM" id="Coils"/>
    </source>
</evidence>
<evidence type="ECO:0000313" key="4">
    <source>
        <dbReference type="Proteomes" id="UP001305779"/>
    </source>
</evidence>
<reference evidence="3 4" key="1">
    <citation type="journal article" date="2023" name="G3 (Bethesda)">
        <title>A chromosome-level genome assembly of Zasmidium syzygii isolated from banana leaves.</title>
        <authorList>
            <person name="van Westerhoven A.C."/>
            <person name="Mehrabi R."/>
            <person name="Talebi R."/>
            <person name="Steentjes M.B.F."/>
            <person name="Corcolon B."/>
            <person name="Chong P.A."/>
            <person name="Kema G.H.J."/>
            <person name="Seidl M.F."/>
        </authorList>
    </citation>
    <scope>NUCLEOTIDE SEQUENCE [LARGE SCALE GENOMIC DNA]</scope>
    <source>
        <strain evidence="3 4">P124</strain>
    </source>
</reference>
<sequence>MADNMDEIRREISTCLEKGHELMTERERIQSDIEELAEQTKRLQEKLRDVNQRIRLNEDTLAQRVSRNATTATPTEVPRLSLSPATLRRQRPDTIKPPPGPTNTLHPDSANARLSGSGSSSQARRSDGRQSITAPKPDVVQRKAGDMVLEARKTGMDKIGGDIGKMVPSNDGKGIKIEGDDFSTRADAGLVRERSSMSQLKGLDEWAASRKRIKRY</sequence>
<gene>
    <name evidence="3" type="ORF">PRZ48_009978</name>
</gene>
<keyword evidence="1" id="KW-0175">Coiled coil</keyword>
<proteinExistence type="predicted"/>
<evidence type="ECO:0000313" key="3">
    <source>
        <dbReference type="EMBL" id="KAK4499463.1"/>
    </source>
</evidence>
<dbReference type="Proteomes" id="UP001305779">
    <property type="component" value="Unassembled WGS sequence"/>
</dbReference>
<organism evidence="3 4">
    <name type="scientific">Zasmidium cellare</name>
    <name type="common">Wine cellar mold</name>
    <name type="synonym">Racodium cellare</name>
    <dbReference type="NCBI Taxonomy" id="395010"/>
    <lineage>
        <taxon>Eukaryota</taxon>
        <taxon>Fungi</taxon>
        <taxon>Dikarya</taxon>
        <taxon>Ascomycota</taxon>
        <taxon>Pezizomycotina</taxon>
        <taxon>Dothideomycetes</taxon>
        <taxon>Dothideomycetidae</taxon>
        <taxon>Mycosphaerellales</taxon>
        <taxon>Mycosphaerellaceae</taxon>
        <taxon>Zasmidium</taxon>
    </lineage>
</organism>
<dbReference type="EMBL" id="JAXOVC010000007">
    <property type="protein sequence ID" value="KAK4499463.1"/>
    <property type="molecule type" value="Genomic_DNA"/>
</dbReference>
<feature type="compositionally biased region" description="Polar residues" evidence="2">
    <location>
        <begin position="65"/>
        <end position="74"/>
    </location>
</feature>
<name>A0ABR0EEG6_ZASCE</name>
<accession>A0ABR0EEG6</accession>
<keyword evidence="4" id="KW-1185">Reference proteome</keyword>
<evidence type="ECO:0000256" key="2">
    <source>
        <dbReference type="SAM" id="MobiDB-lite"/>
    </source>
</evidence>
<feature type="coiled-coil region" evidence="1">
    <location>
        <begin position="19"/>
        <end position="60"/>
    </location>
</feature>
<comment type="caution">
    <text evidence="3">The sequence shown here is derived from an EMBL/GenBank/DDBJ whole genome shotgun (WGS) entry which is preliminary data.</text>
</comment>
<feature type="compositionally biased region" description="Low complexity" evidence="2">
    <location>
        <begin position="109"/>
        <end position="123"/>
    </location>
</feature>
<feature type="region of interest" description="Disordered" evidence="2">
    <location>
        <begin position="65"/>
        <end position="142"/>
    </location>
</feature>